<reference evidence="1 2" key="1">
    <citation type="submission" date="2019-07" db="EMBL/GenBank/DDBJ databases">
        <authorList>
            <person name="Kim J."/>
        </authorList>
    </citation>
    <scope>NUCLEOTIDE SEQUENCE [LARGE SCALE GENOMIC DNA]</scope>
    <source>
        <strain evidence="1 2">N4</strain>
    </source>
</reference>
<dbReference type="AlphaFoldDB" id="A0A559IEH3"/>
<accession>A0A559IEH3</accession>
<keyword evidence="2" id="KW-1185">Reference proteome</keyword>
<proteinExistence type="predicted"/>
<protein>
    <submittedName>
        <fullName evidence="1">Uncharacterized protein</fullName>
    </submittedName>
</protein>
<dbReference type="EMBL" id="VNJK01000006">
    <property type="protein sequence ID" value="TVX86045.1"/>
    <property type="molecule type" value="Genomic_DNA"/>
</dbReference>
<dbReference type="RefSeq" id="WP_144994827.1">
    <property type="nucleotide sequence ID" value="NZ_VNJK01000006.1"/>
</dbReference>
<organism evidence="1 2">
    <name type="scientific">Paenibacillus agilis</name>
    <dbReference type="NCBI Taxonomy" id="3020863"/>
    <lineage>
        <taxon>Bacteria</taxon>
        <taxon>Bacillati</taxon>
        <taxon>Bacillota</taxon>
        <taxon>Bacilli</taxon>
        <taxon>Bacillales</taxon>
        <taxon>Paenibacillaceae</taxon>
        <taxon>Paenibacillus</taxon>
    </lineage>
</organism>
<comment type="caution">
    <text evidence="1">The sequence shown here is derived from an EMBL/GenBank/DDBJ whole genome shotgun (WGS) entry which is preliminary data.</text>
</comment>
<evidence type="ECO:0000313" key="2">
    <source>
        <dbReference type="Proteomes" id="UP000318102"/>
    </source>
</evidence>
<dbReference type="Proteomes" id="UP000318102">
    <property type="component" value="Unassembled WGS sequence"/>
</dbReference>
<sequence>MNFLNGVAVLEAYELVIDAIESSKKEGSDNIEWDDAYTFLHNSMRDKIMNAYNWGNEQPSYVKDLFLLFGEMLSIMQDGKEREVAYKSIINSVKERIQYLNGGEVMVWVNVYTITREYGGAEEGGWFYDWRKLSDSKHCKYEEAESVEASLREEHGNGEGNISSVLGGYEVDICIEGYRGASRSTCRPHYE</sequence>
<name>A0A559IEH3_9BACL</name>
<gene>
    <name evidence="1" type="ORF">FPZ44_24185</name>
</gene>
<dbReference type="OrthoDB" id="2666306at2"/>
<evidence type="ECO:0000313" key="1">
    <source>
        <dbReference type="EMBL" id="TVX86045.1"/>
    </source>
</evidence>